<organism evidence="6 7">
    <name type="scientific">Vibrio cholerae</name>
    <dbReference type="NCBI Taxonomy" id="666"/>
    <lineage>
        <taxon>Bacteria</taxon>
        <taxon>Pseudomonadati</taxon>
        <taxon>Pseudomonadota</taxon>
        <taxon>Gammaproteobacteria</taxon>
        <taxon>Vibrionales</taxon>
        <taxon>Vibrionaceae</taxon>
        <taxon>Vibrio</taxon>
    </lineage>
</organism>
<dbReference type="Proteomes" id="UP000323225">
    <property type="component" value="Unassembled WGS sequence"/>
</dbReference>
<keyword evidence="4" id="KW-1133">Transmembrane helix</keyword>
<dbReference type="SUPFAM" id="SSF69593">
    <property type="entry name" value="Glycerol-3-phosphate (1)-acyltransferase"/>
    <property type="match status" value="1"/>
</dbReference>
<dbReference type="CDD" id="cd07989">
    <property type="entry name" value="LPLAT_AGPAT-like"/>
    <property type="match status" value="1"/>
</dbReference>
<evidence type="ECO:0000256" key="2">
    <source>
        <dbReference type="ARBA" id="ARBA00022679"/>
    </source>
</evidence>
<evidence type="ECO:0000256" key="1">
    <source>
        <dbReference type="ARBA" id="ARBA00005189"/>
    </source>
</evidence>
<reference evidence="6 7" key="1">
    <citation type="submission" date="2019-09" db="EMBL/GenBank/DDBJ databases">
        <authorList>
            <person name="Kritzky A."/>
            <person name="Schelkanova E.Y."/>
            <person name="Alkhova Z.V."/>
            <person name="Smirnova N.I."/>
        </authorList>
    </citation>
    <scope>NUCLEOTIDE SEQUENCE [LARGE SCALE GENOMIC DNA]</scope>
    <source>
        <strain evidence="6 7">M1526</strain>
    </source>
</reference>
<dbReference type="PANTHER" id="PTHR10434">
    <property type="entry name" value="1-ACYL-SN-GLYCEROL-3-PHOSPHATE ACYLTRANSFERASE"/>
    <property type="match status" value="1"/>
</dbReference>
<dbReference type="GO" id="GO:0003841">
    <property type="term" value="F:1-acylglycerol-3-phosphate O-acyltransferase activity"/>
    <property type="evidence" value="ECO:0007669"/>
    <property type="project" value="TreeGrafter"/>
</dbReference>
<accession>A0A5Q6PE10</accession>
<sequence length="233" mass="26870">MYESGSFFMCFLWYYLLKIILLGIFMSKIKNTVQNLFVNSIRVLLNGFINVCYRVKKENLDVPKTGRLLLVGNHVSYLDAVLLSLKIKRTIRFIVYYKIYNNFLLNRFFKAIKAIPIAGYKEDKQVFSKAFDLIAEALENEEAVFIFPEGMITYNGEMNEFKSGIEHILKRTPAPVYPIAIKGLWGSYFSRKKNKPLFGKLFSKITLKGGKVIPADKADRKSLFNAVFQLAKN</sequence>
<dbReference type="GO" id="GO:0006654">
    <property type="term" value="P:phosphatidic acid biosynthetic process"/>
    <property type="evidence" value="ECO:0007669"/>
    <property type="project" value="TreeGrafter"/>
</dbReference>
<evidence type="ECO:0000256" key="4">
    <source>
        <dbReference type="SAM" id="Phobius"/>
    </source>
</evidence>
<comment type="caution">
    <text evidence="6">The sequence shown here is derived from an EMBL/GenBank/DDBJ whole genome shotgun (WGS) entry which is preliminary data.</text>
</comment>
<dbReference type="SMART" id="SM00563">
    <property type="entry name" value="PlsC"/>
    <property type="match status" value="1"/>
</dbReference>
<dbReference type="Pfam" id="PF01553">
    <property type="entry name" value="Acyltransferase"/>
    <property type="match status" value="1"/>
</dbReference>
<dbReference type="PANTHER" id="PTHR10434:SF15">
    <property type="entry name" value="PHOSPHOLIPID_GLYCEROL ACYLTRANSFERASE DOMAIN-CONTAINING PROTEIN"/>
    <property type="match status" value="1"/>
</dbReference>
<dbReference type="InterPro" id="IPR002123">
    <property type="entry name" value="Plipid/glycerol_acylTrfase"/>
</dbReference>
<comment type="pathway">
    <text evidence="1">Lipid metabolism.</text>
</comment>
<keyword evidence="4" id="KW-0472">Membrane</keyword>
<keyword evidence="3" id="KW-0012">Acyltransferase</keyword>
<protein>
    <recommendedName>
        <fullName evidence="5">Phospholipid/glycerol acyltransferase domain-containing protein</fullName>
    </recommendedName>
</protein>
<name>A0A5Q6PE10_VIBCL</name>
<gene>
    <name evidence="6" type="ORF">F0M16_19845</name>
</gene>
<keyword evidence="2" id="KW-0808">Transferase</keyword>
<proteinExistence type="predicted"/>
<evidence type="ECO:0000313" key="6">
    <source>
        <dbReference type="EMBL" id="KAA1252970.1"/>
    </source>
</evidence>
<evidence type="ECO:0000313" key="7">
    <source>
        <dbReference type="Proteomes" id="UP000323225"/>
    </source>
</evidence>
<dbReference type="EMBL" id="VUAA01000031">
    <property type="protein sequence ID" value="KAA1252970.1"/>
    <property type="molecule type" value="Genomic_DNA"/>
</dbReference>
<feature type="domain" description="Phospholipid/glycerol acyltransferase" evidence="5">
    <location>
        <begin position="68"/>
        <end position="184"/>
    </location>
</feature>
<keyword evidence="4" id="KW-0812">Transmembrane</keyword>
<dbReference type="AlphaFoldDB" id="A0A5Q6PE10"/>
<evidence type="ECO:0000256" key="3">
    <source>
        <dbReference type="ARBA" id="ARBA00023315"/>
    </source>
</evidence>
<feature type="transmembrane region" description="Helical" evidence="4">
    <location>
        <begin position="6"/>
        <end position="26"/>
    </location>
</feature>
<evidence type="ECO:0000259" key="5">
    <source>
        <dbReference type="SMART" id="SM00563"/>
    </source>
</evidence>